<keyword evidence="4" id="KW-1185">Reference proteome</keyword>
<reference evidence="3 4" key="1">
    <citation type="submission" date="2019-09" db="EMBL/GenBank/DDBJ databases">
        <title>Draft genome sequences of 48 bacterial type strains from the CCUG.</title>
        <authorList>
            <person name="Tunovic T."/>
            <person name="Pineiro-Iglesias B."/>
            <person name="Unosson C."/>
            <person name="Inganas E."/>
            <person name="Ohlen M."/>
            <person name="Cardew S."/>
            <person name="Jensie-Markopoulos S."/>
            <person name="Salva-Serra F."/>
            <person name="Jaen-Luchoro D."/>
            <person name="Karlsson R."/>
            <person name="Svensson-Stadler L."/>
            <person name="Chun J."/>
            <person name="Moore E."/>
        </authorList>
    </citation>
    <scope>NUCLEOTIDE SEQUENCE [LARGE SCALE GENOMIC DNA]</scope>
    <source>
        <strain evidence="3 4">CCUG 30977</strain>
    </source>
</reference>
<dbReference type="Proteomes" id="UP000430120">
    <property type="component" value="Unassembled WGS sequence"/>
</dbReference>
<keyword evidence="3" id="KW-0966">Cell projection</keyword>
<feature type="compositionally biased region" description="Low complexity" evidence="1">
    <location>
        <begin position="17"/>
        <end position="28"/>
    </location>
</feature>
<feature type="compositionally biased region" description="Low complexity" evidence="1">
    <location>
        <begin position="152"/>
        <end position="178"/>
    </location>
</feature>
<dbReference type="CDD" id="cd17470">
    <property type="entry name" value="T3SS_Flik_C"/>
    <property type="match status" value="1"/>
</dbReference>
<dbReference type="Pfam" id="PF02120">
    <property type="entry name" value="Flg_hook"/>
    <property type="match status" value="1"/>
</dbReference>
<comment type="caution">
    <text evidence="3">The sequence shown here is derived from an EMBL/GenBank/DDBJ whole genome shotgun (WGS) entry which is preliminary data.</text>
</comment>
<dbReference type="RefSeq" id="WP_151126076.1">
    <property type="nucleotide sequence ID" value="NZ_VZPB01000133.1"/>
</dbReference>
<feature type="domain" description="Flagellar hook-length control protein-like C-terminal" evidence="2">
    <location>
        <begin position="63"/>
        <end position="142"/>
    </location>
</feature>
<dbReference type="InterPro" id="IPR038610">
    <property type="entry name" value="FliK-like_C_sf"/>
</dbReference>
<dbReference type="OrthoDB" id="8596319at2"/>
<protein>
    <submittedName>
        <fullName evidence="3">Flagellar hook-length control protein FliK</fullName>
    </submittedName>
</protein>
<sequence>MHARQEQAATPGGAGDPGLASLGALAAPVAPPPTPSPESAATASAQLPMAPDHPEFPAALGVQLSTWVNDGIEHASLELHPQDLGPIEIHIAVKDGQTQVELGSAVPSTREALNLALPQLSAQLDGVGLSLAGGQVFDQGSRSSGSPDEQGAGRSAGRAGRGSSALGGVADAGSAGAS</sequence>
<gene>
    <name evidence="3" type="ORF">F7Q92_21410</name>
</gene>
<accession>A0A643F0D8</accession>
<dbReference type="PANTHER" id="PTHR37533">
    <property type="entry name" value="FLAGELLAR HOOK-LENGTH CONTROL PROTEIN"/>
    <property type="match status" value="1"/>
</dbReference>
<feature type="region of interest" description="Disordered" evidence="1">
    <location>
        <begin position="138"/>
        <end position="178"/>
    </location>
</feature>
<proteinExistence type="predicted"/>
<evidence type="ECO:0000256" key="1">
    <source>
        <dbReference type="SAM" id="MobiDB-lite"/>
    </source>
</evidence>
<feature type="region of interest" description="Disordered" evidence="1">
    <location>
        <begin position="1"/>
        <end position="52"/>
    </location>
</feature>
<dbReference type="PANTHER" id="PTHR37533:SF2">
    <property type="entry name" value="FLAGELLAR HOOK-LENGTH CONTROL PROTEIN"/>
    <property type="match status" value="1"/>
</dbReference>
<name>A0A643F0D8_IDEDE</name>
<dbReference type="AlphaFoldDB" id="A0A643F0D8"/>
<dbReference type="Gene3D" id="3.30.750.140">
    <property type="match status" value="1"/>
</dbReference>
<organism evidence="3 4">
    <name type="scientific">Ideonella dechloratans</name>
    <dbReference type="NCBI Taxonomy" id="36863"/>
    <lineage>
        <taxon>Bacteria</taxon>
        <taxon>Pseudomonadati</taxon>
        <taxon>Pseudomonadota</taxon>
        <taxon>Betaproteobacteria</taxon>
        <taxon>Burkholderiales</taxon>
        <taxon>Sphaerotilaceae</taxon>
        <taxon>Ideonella</taxon>
    </lineage>
</organism>
<dbReference type="InterPro" id="IPR052563">
    <property type="entry name" value="FliK"/>
</dbReference>
<keyword evidence="3" id="KW-0282">Flagellum</keyword>
<dbReference type="EMBL" id="VZPB01000133">
    <property type="protein sequence ID" value="KAB0571551.1"/>
    <property type="molecule type" value="Genomic_DNA"/>
</dbReference>
<feature type="non-terminal residue" evidence="3">
    <location>
        <position position="178"/>
    </location>
</feature>
<keyword evidence="3" id="KW-0969">Cilium</keyword>
<dbReference type="InterPro" id="IPR021136">
    <property type="entry name" value="Flagellar_hook_control-like_C"/>
</dbReference>
<feature type="compositionally biased region" description="Polar residues" evidence="1">
    <location>
        <begin position="138"/>
        <end position="147"/>
    </location>
</feature>
<evidence type="ECO:0000313" key="3">
    <source>
        <dbReference type="EMBL" id="KAB0571551.1"/>
    </source>
</evidence>
<evidence type="ECO:0000313" key="4">
    <source>
        <dbReference type="Proteomes" id="UP000430120"/>
    </source>
</evidence>
<evidence type="ECO:0000259" key="2">
    <source>
        <dbReference type="Pfam" id="PF02120"/>
    </source>
</evidence>